<dbReference type="RefSeq" id="WP_006439289.1">
    <property type="nucleotide sequence ID" value="NZ_DS995355.1"/>
</dbReference>
<dbReference type="eggNOG" id="COG4653">
    <property type="taxonomic scope" value="Bacteria"/>
</dbReference>
<accession>B6FWW8</accession>
<evidence type="ECO:0000313" key="5">
    <source>
        <dbReference type="Proteomes" id="UP000003178"/>
    </source>
</evidence>
<name>B6FWW8_PEPHT</name>
<feature type="coiled-coil region" evidence="2">
    <location>
        <begin position="3"/>
        <end position="46"/>
    </location>
</feature>
<proteinExistence type="predicted"/>
<sequence length="400" mass="44158">MNLKEYKNKRSTMILEAENLIEANKVEEANAKMEEIANLDAKFEEEGKANANLNALRNKTIDDFVDFTGKGNSVIDSTIEKSKNIEDDALNTLDYRNAFMNYVVKGEKSNELTALNATGPSKSTDVGILIPTEISQKIIKKLENSGNILALVNRTNVPGGIEIPVEKLKPVATWVAEGAGSDKQKKDYGKVIFGYHKLRCAVSVTLEVANLTLASFESNLVENIADAMIKALEEAIINGDGSGKPKGILKEEANEGQALEVTAIELKTLLDAEAAIPEEYEETAEWCMSKKTFMQFIGITDSNGQLVARVDHGIDGKITRYLLGRRVHITKHVDSFSSTLGATKIFAFIFNFKDYTLNTAFNMGIRKYIDEETDDEVTKTAMLVDGKVTNKDSLVILKKR</sequence>
<dbReference type="Proteomes" id="UP000003178">
    <property type="component" value="Unassembled WGS sequence"/>
</dbReference>
<reference evidence="4 5" key="1">
    <citation type="submission" date="2008-09" db="EMBL/GenBank/DDBJ databases">
        <authorList>
            <person name="Fulton L."/>
            <person name="Clifton S."/>
            <person name="Fulton B."/>
            <person name="Xu J."/>
            <person name="Minx P."/>
            <person name="Pepin K.H."/>
            <person name="Johnson M."/>
            <person name="Thiruvilangam P."/>
            <person name="Bhonagiri V."/>
            <person name="Nash W.E."/>
            <person name="Mardis E.R."/>
            <person name="Wilson R.K."/>
        </authorList>
    </citation>
    <scope>NUCLEOTIDE SEQUENCE [LARGE SCALE GENOMIC DNA]</scope>
    <source>
        <strain evidence="4 5">DSM 13275</strain>
    </source>
</reference>
<dbReference type="Gene3D" id="3.30.2400.10">
    <property type="entry name" value="Major capsid protein gp5"/>
    <property type="match status" value="1"/>
</dbReference>
<dbReference type="STRING" id="500633.CLOHIR_00367"/>
<evidence type="ECO:0000313" key="4">
    <source>
        <dbReference type="EMBL" id="EEA86029.1"/>
    </source>
</evidence>
<protein>
    <submittedName>
        <fullName evidence="4">Phage major capsid protein, HK97 family</fullName>
    </submittedName>
</protein>
<dbReference type="AlphaFoldDB" id="B6FWW8"/>
<evidence type="ECO:0000256" key="2">
    <source>
        <dbReference type="SAM" id="Coils"/>
    </source>
</evidence>
<comment type="caution">
    <text evidence="4">The sequence shown here is derived from an EMBL/GenBank/DDBJ whole genome shotgun (WGS) entry which is preliminary data.</text>
</comment>
<evidence type="ECO:0000256" key="1">
    <source>
        <dbReference type="ARBA" id="ARBA00004328"/>
    </source>
</evidence>
<dbReference type="EMBL" id="ABWP01000011">
    <property type="protein sequence ID" value="EEA86029.1"/>
    <property type="molecule type" value="Genomic_DNA"/>
</dbReference>
<dbReference type="OrthoDB" id="9786516at2"/>
<comment type="subcellular location">
    <subcellularLocation>
        <location evidence="1">Virion</location>
    </subcellularLocation>
</comment>
<feature type="domain" description="Phage capsid-like C-terminal" evidence="3">
    <location>
        <begin position="127"/>
        <end position="398"/>
    </location>
</feature>
<dbReference type="SUPFAM" id="SSF56563">
    <property type="entry name" value="Major capsid protein gp5"/>
    <property type="match status" value="1"/>
</dbReference>
<keyword evidence="5" id="KW-1185">Reference proteome</keyword>
<organism evidence="4 5">
    <name type="scientific">Peptacetobacter hiranonis (strain DSM 13275 / JCM 10541 / KCTC 15199 / TO-931)</name>
    <name type="common">Clostridium hiranonis</name>
    <dbReference type="NCBI Taxonomy" id="500633"/>
    <lineage>
        <taxon>Bacteria</taxon>
        <taxon>Bacillati</taxon>
        <taxon>Bacillota</taxon>
        <taxon>Clostridia</taxon>
        <taxon>Peptostreptococcales</taxon>
        <taxon>Peptostreptococcaceae</taxon>
        <taxon>Peptacetobacter</taxon>
    </lineage>
</organism>
<keyword evidence="2" id="KW-0175">Coiled coil</keyword>
<dbReference type="InterPro" id="IPR054612">
    <property type="entry name" value="Phage_capsid-like_C"/>
</dbReference>
<dbReference type="NCBIfam" id="TIGR01554">
    <property type="entry name" value="major_cap_HK97"/>
    <property type="match status" value="1"/>
</dbReference>
<reference evidence="4 5" key="2">
    <citation type="submission" date="2008-10" db="EMBL/GenBank/DDBJ databases">
        <title>Draft genome sequence of Clostridium hiranonis (DSM 13275).</title>
        <authorList>
            <person name="Sudarsanam P."/>
            <person name="Ley R."/>
            <person name="Guruge J."/>
            <person name="Turnbaugh P.J."/>
            <person name="Mahowald M."/>
            <person name="Liep D."/>
            <person name="Gordon J."/>
        </authorList>
    </citation>
    <scope>NUCLEOTIDE SEQUENCE [LARGE SCALE GENOMIC DNA]</scope>
    <source>
        <strain evidence="4 5">DSM 13275</strain>
    </source>
</reference>
<dbReference type="InterPro" id="IPR024455">
    <property type="entry name" value="Phage_capsid"/>
</dbReference>
<dbReference type="Pfam" id="PF05065">
    <property type="entry name" value="Phage_capsid"/>
    <property type="match status" value="1"/>
</dbReference>
<gene>
    <name evidence="4" type="ORF">CLOHIR_00367</name>
</gene>
<evidence type="ECO:0000259" key="3">
    <source>
        <dbReference type="Pfam" id="PF05065"/>
    </source>
</evidence>
<dbReference type="HOGENOM" id="CLU_052807_0_0_9"/>